<dbReference type="GO" id="GO:0000253">
    <property type="term" value="F:3-beta-hydroxysteroid 3-dehydrogenase (NADP+) activity"/>
    <property type="evidence" value="ECO:0007669"/>
    <property type="project" value="TreeGrafter"/>
</dbReference>
<dbReference type="OrthoDB" id="9989144at2759"/>
<dbReference type="PANTHER" id="PTHR43647:SF1">
    <property type="entry name" value="3-KETO-STEROID REDUCTASE ERG27"/>
    <property type="match status" value="1"/>
</dbReference>
<keyword evidence="5" id="KW-0443">Lipid metabolism</keyword>
<dbReference type="STRING" id="1051891.A0A0C3QDQ5"/>
<keyword evidence="3" id="KW-0752">Steroid biosynthesis</keyword>
<dbReference type="SUPFAM" id="SSF51735">
    <property type="entry name" value="NAD(P)-binding Rossmann-fold domains"/>
    <property type="match status" value="1"/>
</dbReference>
<dbReference type="HOGENOM" id="CLU_029944_1_0_1"/>
<dbReference type="GO" id="GO:0005811">
    <property type="term" value="C:lipid droplet"/>
    <property type="evidence" value="ECO:0007669"/>
    <property type="project" value="TreeGrafter"/>
</dbReference>
<evidence type="ECO:0000256" key="4">
    <source>
        <dbReference type="ARBA" id="ARBA00023002"/>
    </source>
</evidence>
<reference evidence="7 8" key="1">
    <citation type="submission" date="2014-04" db="EMBL/GenBank/DDBJ databases">
        <authorList>
            <consortium name="DOE Joint Genome Institute"/>
            <person name="Kuo A."/>
            <person name="Girlanda M."/>
            <person name="Perotto S."/>
            <person name="Kohler A."/>
            <person name="Nagy L.G."/>
            <person name="Floudas D."/>
            <person name="Copeland A."/>
            <person name="Barry K.W."/>
            <person name="Cichocki N."/>
            <person name="Veneault-Fourrey C."/>
            <person name="LaButti K."/>
            <person name="Lindquist E.A."/>
            <person name="Lipzen A."/>
            <person name="Lundell T."/>
            <person name="Morin E."/>
            <person name="Murat C."/>
            <person name="Sun H."/>
            <person name="Tunlid A."/>
            <person name="Henrissat B."/>
            <person name="Grigoriev I.V."/>
            <person name="Hibbett D.S."/>
            <person name="Martin F."/>
            <person name="Nordberg H.P."/>
            <person name="Cantor M.N."/>
            <person name="Hua S.X."/>
        </authorList>
    </citation>
    <scope>NUCLEOTIDE SEQUENCE [LARGE SCALE GENOMIC DNA]</scope>
    <source>
        <strain evidence="7 8">MUT 4182</strain>
    </source>
</reference>
<evidence type="ECO:0008006" key="9">
    <source>
        <dbReference type="Google" id="ProtNLM"/>
    </source>
</evidence>
<evidence type="ECO:0000313" key="8">
    <source>
        <dbReference type="Proteomes" id="UP000054248"/>
    </source>
</evidence>
<dbReference type="PANTHER" id="PTHR43647">
    <property type="entry name" value="DEHYDROGENASE"/>
    <property type="match status" value="1"/>
</dbReference>
<sequence length="401" mass="44782">MDSESKNPIVIVTGANSGVGFGICQRFITQLATRVPPDSYPQLELASKNPRLSIEPAEGLTLVLACRNPDRAEEARKKLWLLLDEFIAQQIRDGLYDGYAETFKKGLKIEFVKCDLSHSDKVFAFCDEIKKRYPYVSHLVLNAGLMAYKGIDWAVVARQLVTDFHGLVSTPEFKLQHVGETSEEGFGYVWMCNVFGHYIMAKELDQLLRKCPSLPGRVIWESSSEAKPQAFDIDDWQLVKTDQSYEGSKYQVDVIATLANSTVLYDEDGNSRPLDIVDETRPRHFVVGPAVTASELFTSKMVFSAFWTYLMYAARCTGSQLHPIQPVKGAISATYAMLAPLWALPDPSHPAKIGSRATFAGRPYVESELVRGFEGRKQDSIKLVAKMDALYGALKKSRTSD</sequence>
<evidence type="ECO:0000256" key="1">
    <source>
        <dbReference type="ARBA" id="ARBA00022516"/>
    </source>
</evidence>
<dbReference type="InterPro" id="IPR036291">
    <property type="entry name" value="NAD(P)-bd_dom_sf"/>
</dbReference>
<keyword evidence="8" id="KW-1185">Reference proteome</keyword>
<dbReference type="AlphaFoldDB" id="A0A0C3QDQ5"/>
<evidence type="ECO:0000256" key="2">
    <source>
        <dbReference type="ARBA" id="ARBA00022857"/>
    </source>
</evidence>
<organism evidence="7 8">
    <name type="scientific">Tulasnella calospora MUT 4182</name>
    <dbReference type="NCBI Taxonomy" id="1051891"/>
    <lineage>
        <taxon>Eukaryota</taxon>
        <taxon>Fungi</taxon>
        <taxon>Dikarya</taxon>
        <taxon>Basidiomycota</taxon>
        <taxon>Agaricomycotina</taxon>
        <taxon>Agaricomycetes</taxon>
        <taxon>Cantharellales</taxon>
        <taxon>Tulasnellaceae</taxon>
        <taxon>Tulasnella</taxon>
    </lineage>
</organism>
<name>A0A0C3QDQ5_9AGAM</name>
<evidence type="ECO:0000313" key="7">
    <source>
        <dbReference type="EMBL" id="KIO29175.1"/>
    </source>
</evidence>
<gene>
    <name evidence="7" type="ORF">M407DRAFT_228549</name>
</gene>
<keyword evidence="4" id="KW-0560">Oxidoreductase</keyword>
<dbReference type="GO" id="GO:0006694">
    <property type="term" value="P:steroid biosynthetic process"/>
    <property type="evidence" value="ECO:0007669"/>
    <property type="project" value="UniProtKB-KW"/>
</dbReference>
<dbReference type="Gene3D" id="3.40.50.720">
    <property type="entry name" value="NAD(P)-binding Rossmann-like Domain"/>
    <property type="match status" value="1"/>
</dbReference>
<evidence type="ECO:0000256" key="6">
    <source>
        <dbReference type="ARBA" id="ARBA00023593"/>
    </source>
</evidence>
<evidence type="ECO:0000256" key="5">
    <source>
        <dbReference type="ARBA" id="ARBA00023098"/>
    </source>
</evidence>
<protein>
    <recommendedName>
        <fullName evidence="9">3-keto sterol reductase</fullName>
    </recommendedName>
</protein>
<dbReference type="GO" id="GO:0005741">
    <property type="term" value="C:mitochondrial outer membrane"/>
    <property type="evidence" value="ECO:0007669"/>
    <property type="project" value="TreeGrafter"/>
</dbReference>
<accession>A0A0C3QDQ5</accession>
<comment type="similarity">
    <text evidence="6">Belongs to the short-chain dehydrogenases/reductases (SDR) family. ERG27 subfamily.</text>
</comment>
<keyword evidence="2" id="KW-0521">NADP</keyword>
<evidence type="ECO:0000256" key="3">
    <source>
        <dbReference type="ARBA" id="ARBA00022955"/>
    </source>
</evidence>
<dbReference type="Proteomes" id="UP000054248">
    <property type="component" value="Unassembled WGS sequence"/>
</dbReference>
<dbReference type="GO" id="GO:0005789">
    <property type="term" value="C:endoplasmic reticulum membrane"/>
    <property type="evidence" value="ECO:0007669"/>
    <property type="project" value="TreeGrafter"/>
</dbReference>
<proteinExistence type="inferred from homology"/>
<keyword evidence="1" id="KW-0444">Lipid biosynthesis</keyword>
<dbReference type="EMBL" id="KN822986">
    <property type="protein sequence ID" value="KIO29175.1"/>
    <property type="molecule type" value="Genomic_DNA"/>
</dbReference>
<reference evidence="8" key="2">
    <citation type="submission" date="2015-01" db="EMBL/GenBank/DDBJ databases">
        <title>Evolutionary Origins and Diversification of the Mycorrhizal Mutualists.</title>
        <authorList>
            <consortium name="DOE Joint Genome Institute"/>
            <consortium name="Mycorrhizal Genomics Consortium"/>
            <person name="Kohler A."/>
            <person name="Kuo A."/>
            <person name="Nagy L.G."/>
            <person name="Floudas D."/>
            <person name="Copeland A."/>
            <person name="Barry K.W."/>
            <person name="Cichocki N."/>
            <person name="Veneault-Fourrey C."/>
            <person name="LaButti K."/>
            <person name="Lindquist E.A."/>
            <person name="Lipzen A."/>
            <person name="Lundell T."/>
            <person name="Morin E."/>
            <person name="Murat C."/>
            <person name="Riley R."/>
            <person name="Ohm R."/>
            <person name="Sun H."/>
            <person name="Tunlid A."/>
            <person name="Henrissat B."/>
            <person name="Grigoriev I.V."/>
            <person name="Hibbett D.S."/>
            <person name="Martin F."/>
        </authorList>
    </citation>
    <scope>NUCLEOTIDE SEQUENCE [LARGE SCALE GENOMIC DNA]</scope>
    <source>
        <strain evidence="8">MUT 4182</strain>
    </source>
</reference>
<dbReference type="InterPro" id="IPR051593">
    <property type="entry name" value="Ergosterol_Biosynth_ERG27"/>
</dbReference>